<protein>
    <submittedName>
        <fullName evidence="5">DeoR/GlpR family DNA-binding transcription regulator</fullName>
    </submittedName>
</protein>
<gene>
    <name evidence="5" type="ORF">K4H94_02435</name>
</gene>
<comment type="caution">
    <text evidence="5">The sequence shown here is derived from an EMBL/GenBank/DDBJ whole genome shotgun (WGS) entry which is preliminary data.</text>
</comment>
<dbReference type="EMBL" id="JAIFTX010000004">
    <property type="protein sequence ID" value="MBX7289908.1"/>
    <property type="molecule type" value="Genomic_DNA"/>
</dbReference>
<name>A0ABD4REF8_9CLOT</name>
<dbReference type="Proteomes" id="UP000775179">
    <property type="component" value="Unassembled WGS sequence"/>
</dbReference>
<reference evidence="5 6" key="1">
    <citation type="submission" date="2021-08" db="EMBL/GenBank/DDBJ databases">
        <title>Genome sequence analysis of Clostridium chauvoei strains of European origin and evaluation of typing options for outbreak investigations.</title>
        <authorList>
            <person name="Abdel-Glil M."/>
            <person name="Thomas P."/>
            <person name="Seyboldt C."/>
        </authorList>
    </citation>
    <scope>NUCLEOTIDE SEQUENCE [LARGE SCALE GENOMIC DNA]</scope>
    <source>
        <strain evidence="5 6">S0260-09</strain>
    </source>
</reference>
<dbReference type="PROSITE" id="PS00894">
    <property type="entry name" value="HTH_DEOR_1"/>
    <property type="match status" value="1"/>
</dbReference>
<dbReference type="Gene3D" id="1.10.10.10">
    <property type="entry name" value="Winged helix-like DNA-binding domain superfamily/Winged helix DNA-binding domain"/>
    <property type="match status" value="1"/>
</dbReference>
<evidence type="ECO:0000313" key="5">
    <source>
        <dbReference type="EMBL" id="MBX7289908.1"/>
    </source>
</evidence>
<dbReference type="Pfam" id="PF08220">
    <property type="entry name" value="HTH_DeoR"/>
    <property type="match status" value="1"/>
</dbReference>
<feature type="domain" description="HTH deoR-type" evidence="4">
    <location>
        <begin position="8"/>
        <end position="63"/>
    </location>
</feature>
<keyword evidence="2 5" id="KW-0238">DNA-binding</keyword>
<dbReference type="RefSeq" id="WP_021874764.1">
    <property type="nucleotide sequence ID" value="NZ_CP018624.1"/>
</dbReference>
<dbReference type="Gene3D" id="3.40.50.1360">
    <property type="match status" value="1"/>
</dbReference>
<dbReference type="InterPro" id="IPR001034">
    <property type="entry name" value="DeoR_HTH"/>
</dbReference>
<dbReference type="SUPFAM" id="SSF46785">
    <property type="entry name" value="Winged helix' DNA-binding domain"/>
    <property type="match status" value="1"/>
</dbReference>
<dbReference type="PANTHER" id="PTHR30363">
    <property type="entry name" value="HTH-TYPE TRANSCRIPTIONAL REGULATOR SRLR-RELATED"/>
    <property type="match status" value="1"/>
</dbReference>
<dbReference type="Pfam" id="PF00455">
    <property type="entry name" value="DeoRC"/>
    <property type="match status" value="1"/>
</dbReference>
<evidence type="ECO:0000313" key="6">
    <source>
        <dbReference type="Proteomes" id="UP000775179"/>
    </source>
</evidence>
<organism evidence="5 6">
    <name type="scientific">Clostridium chauvoei</name>
    <dbReference type="NCBI Taxonomy" id="46867"/>
    <lineage>
        <taxon>Bacteria</taxon>
        <taxon>Bacillati</taxon>
        <taxon>Bacillota</taxon>
        <taxon>Clostridia</taxon>
        <taxon>Eubacteriales</taxon>
        <taxon>Clostridiaceae</taxon>
        <taxon>Clostridium</taxon>
    </lineage>
</organism>
<dbReference type="GO" id="GO:0003677">
    <property type="term" value="F:DNA binding"/>
    <property type="evidence" value="ECO:0007669"/>
    <property type="project" value="UniProtKB-KW"/>
</dbReference>
<dbReference type="SUPFAM" id="SSF100950">
    <property type="entry name" value="NagB/RpiA/CoA transferase-like"/>
    <property type="match status" value="1"/>
</dbReference>
<dbReference type="InterPro" id="IPR050313">
    <property type="entry name" value="Carb_Metab_HTH_regulators"/>
</dbReference>
<dbReference type="GeneID" id="66300776"/>
<sequence>MKQAKGIVHKRQQAILQYLKENKTIKTDELSKILSVSPITIRRDIQLFEDQGIVERFYGGATLIEGALNDDPSLLDSSNEYLSQKEAIAKYASGLIEDGDTIFINSSSTALLALQYLEDKRVTVITNNGNALSIPKGPNVELVLTGGEVNDRKKTMVGDFATHIINKITADKCILGVSGISAEYGIGTSILQETTINEMMLRRCKGAKIIVADSSKVGKEHNFSSGRIEDISYLITDIYADETQLNLLNNKGITVKTVKTENK</sequence>
<dbReference type="SMART" id="SM01134">
    <property type="entry name" value="DeoRC"/>
    <property type="match status" value="1"/>
</dbReference>
<dbReference type="InterPro" id="IPR037171">
    <property type="entry name" value="NagB/RpiA_transferase-like"/>
</dbReference>
<dbReference type="InterPro" id="IPR018356">
    <property type="entry name" value="Tscrpt_reg_HTH_DeoR_CS"/>
</dbReference>
<dbReference type="InterPro" id="IPR036390">
    <property type="entry name" value="WH_DNA-bd_sf"/>
</dbReference>
<keyword evidence="1" id="KW-0805">Transcription regulation</keyword>
<dbReference type="PRINTS" id="PR00037">
    <property type="entry name" value="HTHLACR"/>
</dbReference>
<evidence type="ECO:0000256" key="2">
    <source>
        <dbReference type="ARBA" id="ARBA00023125"/>
    </source>
</evidence>
<accession>A0ABD4REF8</accession>
<evidence type="ECO:0000256" key="1">
    <source>
        <dbReference type="ARBA" id="ARBA00023015"/>
    </source>
</evidence>
<dbReference type="KEGG" id="cchv:BTM20_02780"/>
<dbReference type="PANTHER" id="PTHR30363:SF44">
    <property type="entry name" value="AGA OPERON TRANSCRIPTIONAL REPRESSOR-RELATED"/>
    <property type="match status" value="1"/>
</dbReference>
<dbReference type="InterPro" id="IPR036388">
    <property type="entry name" value="WH-like_DNA-bd_sf"/>
</dbReference>
<dbReference type="PROSITE" id="PS51000">
    <property type="entry name" value="HTH_DEOR_2"/>
    <property type="match status" value="1"/>
</dbReference>
<evidence type="ECO:0000259" key="4">
    <source>
        <dbReference type="PROSITE" id="PS51000"/>
    </source>
</evidence>
<keyword evidence="3" id="KW-0804">Transcription</keyword>
<dbReference type="SMART" id="SM00420">
    <property type="entry name" value="HTH_DEOR"/>
    <property type="match status" value="1"/>
</dbReference>
<dbReference type="InterPro" id="IPR014036">
    <property type="entry name" value="DeoR-like_C"/>
</dbReference>
<evidence type="ECO:0000256" key="3">
    <source>
        <dbReference type="ARBA" id="ARBA00023163"/>
    </source>
</evidence>
<proteinExistence type="predicted"/>
<dbReference type="AlphaFoldDB" id="A0ABD4REF8"/>